<dbReference type="EMBL" id="BART01024575">
    <property type="protein sequence ID" value="GAG91009.1"/>
    <property type="molecule type" value="Genomic_DNA"/>
</dbReference>
<comment type="caution">
    <text evidence="1">The sequence shown here is derived from an EMBL/GenBank/DDBJ whole genome shotgun (WGS) entry which is preliminary data.</text>
</comment>
<gene>
    <name evidence="1" type="ORF">S01H4_44339</name>
</gene>
<protein>
    <submittedName>
        <fullName evidence="1">Uncharacterized protein</fullName>
    </submittedName>
</protein>
<accession>X1B5M3</accession>
<name>X1B5M3_9ZZZZ</name>
<sequence length="149" mass="16312">MAQAAAAGLVISALTTAYSAYDQYQAADEAKDIADKNAKFAKMETEEQVRRLEKTQERQQSKALAAAAASGVDLEGTPALYLQELEDVQQEEVDWLRKTGYRRAAVLKEQGDFAAQRAYQGAFKSTASLFAQAPGIYEAGANPKVNWWT</sequence>
<organism evidence="1">
    <name type="scientific">marine sediment metagenome</name>
    <dbReference type="NCBI Taxonomy" id="412755"/>
    <lineage>
        <taxon>unclassified sequences</taxon>
        <taxon>metagenomes</taxon>
        <taxon>ecological metagenomes</taxon>
    </lineage>
</organism>
<evidence type="ECO:0000313" key="1">
    <source>
        <dbReference type="EMBL" id="GAG91009.1"/>
    </source>
</evidence>
<reference evidence="1" key="1">
    <citation type="journal article" date="2014" name="Front. Microbiol.">
        <title>High frequency of phylogenetically diverse reductive dehalogenase-homologous genes in deep subseafloor sedimentary metagenomes.</title>
        <authorList>
            <person name="Kawai M."/>
            <person name="Futagami T."/>
            <person name="Toyoda A."/>
            <person name="Takaki Y."/>
            <person name="Nishi S."/>
            <person name="Hori S."/>
            <person name="Arai W."/>
            <person name="Tsubouchi T."/>
            <person name="Morono Y."/>
            <person name="Uchiyama I."/>
            <person name="Ito T."/>
            <person name="Fujiyama A."/>
            <person name="Inagaki F."/>
            <person name="Takami H."/>
        </authorList>
    </citation>
    <scope>NUCLEOTIDE SEQUENCE</scope>
    <source>
        <strain evidence="1">Expedition CK06-06</strain>
    </source>
</reference>
<proteinExistence type="predicted"/>
<dbReference type="AlphaFoldDB" id="X1B5M3"/>